<keyword evidence="2" id="KW-1185">Reference proteome</keyword>
<dbReference type="EMBL" id="CP042467">
    <property type="protein sequence ID" value="QED26688.1"/>
    <property type="molecule type" value="Genomic_DNA"/>
</dbReference>
<protein>
    <submittedName>
        <fullName evidence="1">Ferrochelatase</fullName>
    </submittedName>
</protein>
<dbReference type="Proteomes" id="UP000321595">
    <property type="component" value="Chromosome"/>
</dbReference>
<proteinExistence type="predicted"/>
<organism evidence="1 2">
    <name type="scientific">Microvenator marinus</name>
    <dbReference type="NCBI Taxonomy" id="2600177"/>
    <lineage>
        <taxon>Bacteria</taxon>
        <taxon>Deltaproteobacteria</taxon>
        <taxon>Bradymonadales</taxon>
        <taxon>Microvenatoraceae</taxon>
        <taxon>Microvenator</taxon>
    </lineage>
</organism>
<accession>A0A5B8XP13</accession>
<evidence type="ECO:0000313" key="1">
    <source>
        <dbReference type="EMBL" id="QED26688.1"/>
    </source>
</evidence>
<sequence length="217" mass="25179">MNERRTLAPGGSHARCTSEIATRLEIPTELEKAWLESMTLIVDASQLHFPETIFWDFDFLGAALLAEYPDANELRFRAEQIVGFHKVYGQNSIIRFRYVHDFTYGFDWAKWVGRAPELRADFGPFSPEFLDHVQNRGQELLQLIEEDDETYPKLPDGNPRNPFVFSREPSEETKLFETLAERNLLPVKAWETDSEARWQEPFAKLREEVAAELGITK</sequence>
<dbReference type="KEGG" id="bbae:FRD01_05390"/>
<evidence type="ECO:0000313" key="2">
    <source>
        <dbReference type="Proteomes" id="UP000321595"/>
    </source>
</evidence>
<dbReference type="RefSeq" id="WP_146958342.1">
    <property type="nucleotide sequence ID" value="NZ_CP042467.1"/>
</dbReference>
<reference evidence="1 2" key="1">
    <citation type="submission" date="2019-08" db="EMBL/GenBank/DDBJ databases">
        <authorList>
            <person name="Liang Q."/>
        </authorList>
    </citation>
    <scope>NUCLEOTIDE SEQUENCE [LARGE SCALE GENOMIC DNA]</scope>
    <source>
        <strain evidence="1 2">V1718</strain>
    </source>
</reference>
<name>A0A5B8XP13_9DELT</name>
<dbReference type="AlphaFoldDB" id="A0A5B8XP13"/>
<gene>
    <name evidence="1" type="ORF">FRD01_05390</name>
</gene>
<dbReference type="OrthoDB" id="328345at2"/>